<keyword evidence="2" id="KW-1185">Reference proteome</keyword>
<protein>
    <submittedName>
        <fullName evidence="1">Uncharacterized protein</fullName>
    </submittedName>
</protein>
<accession>A0AAV3T469</accession>
<gene>
    <name evidence="1" type="ORF">GCM10009019_21450</name>
</gene>
<sequence length="143" mass="16496">MELDGTRQSTPGKEALYAVVEEFGGDALRDLWVFDGDTQEPLFVREDVADELADADVERYIDNERYGFVTRETYDNLHYAEFYYTLRGFDTFEQYRTFASRDGERVGVLCSFDRREGGYDFADLTECVSDELADYPLSELLPA</sequence>
<organism evidence="1 2">
    <name type="scientific">Salarchaeum japonicum</name>
    <dbReference type="NCBI Taxonomy" id="555573"/>
    <lineage>
        <taxon>Archaea</taxon>
        <taxon>Methanobacteriati</taxon>
        <taxon>Methanobacteriota</taxon>
        <taxon>Stenosarchaea group</taxon>
        <taxon>Halobacteria</taxon>
        <taxon>Halobacteriales</taxon>
        <taxon>Halobacteriaceae</taxon>
    </lineage>
</organism>
<dbReference type="RefSeq" id="WP_227259760.1">
    <property type="nucleotide sequence ID" value="NZ_BAAADU010000002.1"/>
</dbReference>
<dbReference type="EMBL" id="BAAADU010000002">
    <property type="protein sequence ID" value="GAA0657087.1"/>
    <property type="molecule type" value="Genomic_DNA"/>
</dbReference>
<name>A0AAV3T469_9EURY</name>
<dbReference type="Pfam" id="PF24366">
    <property type="entry name" value="DUF7522"/>
    <property type="match status" value="1"/>
</dbReference>
<evidence type="ECO:0000313" key="2">
    <source>
        <dbReference type="Proteomes" id="UP001500194"/>
    </source>
</evidence>
<dbReference type="AlphaFoldDB" id="A0AAV3T469"/>
<dbReference type="GeneID" id="68573176"/>
<dbReference type="Proteomes" id="UP001500194">
    <property type="component" value="Unassembled WGS sequence"/>
</dbReference>
<dbReference type="InterPro" id="IPR055944">
    <property type="entry name" value="DUF7522"/>
</dbReference>
<evidence type="ECO:0000313" key="1">
    <source>
        <dbReference type="EMBL" id="GAA0657087.1"/>
    </source>
</evidence>
<comment type="caution">
    <text evidence="1">The sequence shown here is derived from an EMBL/GenBank/DDBJ whole genome shotgun (WGS) entry which is preliminary data.</text>
</comment>
<reference evidence="1 2" key="1">
    <citation type="journal article" date="2019" name="Int. J. Syst. Evol. Microbiol.">
        <title>The Global Catalogue of Microorganisms (GCM) 10K type strain sequencing project: providing services to taxonomists for standard genome sequencing and annotation.</title>
        <authorList>
            <consortium name="The Broad Institute Genomics Platform"/>
            <consortium name="The Broad Institute Genome Sequencing Center for Infectious Disease"/>
            <person name="Wu L."/>
            <person name="Ma J."/>
        </authorList>
    </citation>
    <scope>NUCLEOTIDE SEQUENCE [LARGE SCALE GENOMIC DNA]</scope>
    <source>
        <strain evidence="1 2">JCM 16327</strain>
    </source>
</reference>
<proteinExistence type="predicted"/>